<organism evidence="2">
    <name type="scientific">viral metagenome</name>
    <dbReference type="NCBI Taxonomy" id="1070528"/>
    <lineage>
        <taxon>unclassified sequences</taxon>
        <taxon>metagenomes</taxon>
        <taxon>organismal metagenomes</taxon>
    </lineage>
</organism>
<evidence type="ECO:0008006" key="3">
    <source>
        <dbReference type="Google" id="ProtNLM"/>
    </source>
</evidence>
<feature type="transmembrane region" description="Helical" evidence="1">
    <location>
        <begin position="6"/>
        <end position="21"/>
    </location>
</feature>
<dbReference type="EMBL" id="MN739563">
    <property type="protein sequence ID" value="QHT13185.1"/>
    <property type="molecule type" value="Genomic_DNA"/>
</dbReference>
<sequence length="193" mass="22677">MKETILIAIIVIIIYLFLFHNKKNIVLVDGRDNKNKYLVYDDKSKKDAAVLLGDITENMFKLRDYLYENIKDYEEFDQYIRQLHRNLNKDRSLIYENDPHSQLTSFSVNKGEEIAFCLKSKKTGQIHQLNLLMYVALHEMAHIACPEIGHGDLFKKIFKFLTEIAIKINIYQLDNYDEKPVEYCGMMLSSSII</sequence>
<keyword evidence="1" id="KW-1133">Transmembrane helix</keyword>
<dbReference type="AlphaFoldDB" id="A0A6C0DC46"/>
<proteinExistence type="predicted"/>
<keyword evidence="1" id="KW-0472">Membrane</keyword>
<accession>A0A6C0DC46</accession>
<keyword evidence="1" id="KW-0812">Transmembrane</keyword>
<evidence type="ECO:0000256" key="1">
    <source>
        <dbReference type="SAM" id="Phobius"/>
    </source>
</evidence>
<evidence type="ECO:0000313" key="2">
    <source>
        <dbReference type="EMBL" id="QHT13185.1"/>
    </source>
</evidence>
<name>A0A6C0DC46_9ZZZZ</name>
<protein>
    <recommendedName>
        <fullName evidence="3">WLM domain-containing protein</fullName>
    </recommendedName>
</protein>
<reference evidence="2" key="1">
    <citation type="journal article" date="2020" name="Nature">
        <title>Giant virus diversity and host interactions through global metagenomics.</title>
        <authorList>
            <person name="Schulz F."/>
            <person name="Roux S."/>
            <person name="Paez-Espino D."/>
            <person name="Jungbluth S."/>
            <person name="Walsh D.A."/>
            <person name="Denef V.J."/>
            <person name="McMahon K.D."/>
            <person name="Konstantinidis K.T."/>
            <person name="Eloe-Fadrosh E.A."/>
            <person name="Kyrpides N.C."/>
            <person name="Woyke T."/>
        </authorList>
    </citation>
    <scope>NUCLEOTIDE SEQUENCE</scope>
    <source>
        <strain evidence="2">GVMAG-M-3300023174-131</strain>
    </source>
</reference>